<dbReference type="PANTHER" id="PTHR30472:SF37">
    <property type="entry name" value="FE(3+) DICITRATE TRANSPORT SYSTEM PERMEASE PROTEIN FECD-RELATED"/>
    <property type="match status" value="1"/>
</dbReference>
<accession>A0A220MMR9</accession>
<dbReference type="PANTHER" id="PTHR30472">
    <property type="entry name" value="FERRIC ENTEROBACTIN TRANSPORT SYSTEM PERMEASE PROTEIN"/>
    <property type="match status" value="1"/>
</dbReference>
<keyword evidence="3" id="KW-0813">Transport</keyword>
<evidence type="ECO:0000256" key="8">
    <source>
        <dbReference type="SAM" id="Phobius"/>
    </source>
</evidence>
<feature type="transmembrane region" description="Helical" evidence="8">
    <location>
        <begin position="114"/>
        <end position="135"/>
    </location>
</feature>
<dbReference type="InterPro" id="IPR000522">
    <property type="entry name" value="ABC_transptr_permease_BtuC"/>
</dbReference>
<dbReference type="Gene3D" id="1.10.3470.10">
    <property type="entry name" value="ABC transporter involved in vitamin B12 uptake, BtuC"/>
    <property type="match status" value="1"/>
</dbReference>
<evidence type="ECO:0000256" key="6">
    <source>
        <dbReference type="ARBA" id="ARBA00022989"/>
    </source>
</evidence>
<evidence type="ECO:0000256" key="5">
    <source>
        <dbReference type="ARBA" id="ARBA00022692"/>
    </source>
</evidence>
<dbReference type="CDD" id="cd06550">
    <property type="entry name" value="TM_ABC_iron-siderophores_like"/>
    <property type="match status" value="1"/>
</dbReference>
<feature type="transmembrane region" description="Helical" evidence="8">
    <location>
        <begin position="233"/>
        <end position="262"/>
    </location>
</feature>
<dbReference type="GO" id="GO:0005886">
    <property type="term" value="C:plasma membrane"/>
    <property type="evidence" value="ECO:0007669"/>
    <property type="project" value="UniProtKB-SubCell"/>
</dbReference>
<dbReference type="Pfam" id="PF01032">
    <property type="entry name" value="FecCD"/>
    <property type="match status" value="1"/>
</dbReference>
<dbReference type="GO" id="GO:0022857">
    <property type="term" value="F:transmembrane transporter activity"/>
    <property type="evidence" value="ECO:0007669"/>
    <property type="project" value="InterPro"/>
</dbReference>
<organism evidence="9 10">
    <name type="scientific">Brevibacillus formosus</name>
    <dbReference type="NCBI Taxonomy" id="54913"/>
    <lineage>
        <taxon>Bacteria</taxon>
        <taxon>Bacillati</taxon>
        <taxon>Bacillota</taxon>
        <taxon>Bacilli</taxon>
        <taxon>Bacillales</taxon>
        <taxon>Paenibacillaceae</taxon>
        <taxon>Brevibacillus</taxon>
    </lineage>
</organism>
<dbReference type="EMBL" id="CP018145">
    <property type="protein sequence ID" value="ASJ56434.1"/>
    <property type="molecule type" value="Genomic_DNA"/>
</dbReference>
<dbReference type="AlphaFoldDB" id="A0A220MMR9"/>
<dbReference type="Proteomes" id="UP000197781">
    <property type="component" value="Chromosome"/>
</dbReference>
<evidence type="ECO:0000256" key="4">
    <source>
        <dbReference type="ARBA" id="ARBA00022475"/>
    </source>
</evidence>
<evidence type="ECO:0000256" key="3">
    <source>
        <dbReference type="ARBA" id="ARBA00022448"/>
    </source>
</evidence>
<dbReference type="InterPro" id="IPR037294">
    <property type="entry name" value="ABC_BtuC-like"/>
</dbReference>
<evidence type="ECO:0000256" key="2">
    <source>
        <dbReference type="ARBA" id="ARBA00007935"/>
    </source>
</evidence>
<proteinExistence type="inferred from homology"/>
<keyword evidence="4" id="KW-1003">Cell membrane</keyword>
<protein>
    <submittedName>
        <fullName evidence="9">Iron-dicitrate transporter subunit FecD</fullName>
    </submittedName>
</protein>
<dbReference type="SUPFAM" id="SSF81345">
    <property type="entry name" value="ABC transporter involved in vitamin B12 uptake, BtuC"/>
    <property type="match status" value="1"/>
</dbReference>
<dbReference type="KEGG" id="bfm:BP422_24445"/>
<evidence type="ECO:0000313" key="10">
    <source>
        <dbReference type="Proteomes" id="UP000197781"/>
    </source>
</evidence>
<keyword evidence="7 8" id="KW-0472">Membrane</keyword>
<evidence type="ECO:0000256" key="7">
    <source>
        <dbReference type="ARBA" id="ARBA00023136"/>
    </source>
</evidence>
<feature type="transmembrane region" description="Helical" evidence="8">
    <location>
        <begin position="303"/>
        <end position="321"/>
    </location>
</feature>
<dbReference type="RefSeq" id="WP_088910008.1">
    <property type="nucleotide sequence ID" value="NZ_CP018145.1"/>
</dbReference>
<dbReference type="FunFam" id="1.10.3470.10:FF:000001">
    <property type="entry name" value="Vitamin B12 ABC transporter permease BtuC"/>
    <property type="match status" value="1"/>
</dbReference>
<feature type="transmembrane region" description="Helical" evidence="8">
    <location>
        <begin position="56"/>
        <end position="77"/>
    </location>
</feature>
<keyword evidence="5 8" id="KW-0812">Transmembrane</keyword>
<reference evidence="9 10" key="1">
    <citation type="submission" date="2016-11" db="EMBL/GenBank/DDBJ databases">
        <authorList>
            <person name="Jaros S."/>
            <person name="Januszkiewicz K."/>
            <person name="Wedrychowicz H."/>
        </authorList>
    </citation>
    <scope>NUCLEOTIDE SEQUENCE [LARGE SCALE GENOMIC DNA]</scope>
    <source>
        <strain evidence="9 10">NF2</strain>
    </source>
</reference>
<name>A0A220MMR9_9BACL</name>
<keyword evidence="6 8" id="KW-1133">Transmembrane helix</keyword>
<sequence length="327" mass="34591">MTSRKNILLLLGLCALVLVAALLSMGIGPIFISPDQIIRVIMGEPSSLTFMMENYRLPRALLAILAGAGFAIAGVILQGMIRNPLASPDVVGVTKGAGLFAVVVIILFPTASPLLLPIVAFLGALAVAIALIYFARKSGAQPTTFALVGMGVGAICQALTEFIMVKYPMQANDSLIWLAGSLWGKGWDEIYALLPWLLVFIPISLALHRKLDIISLDEGSSMGLGLNVVRTRYILLLLAVALAGACVAAIGSIGFVGLIAPHMARKLFGHQHRYLLPGAAVLGALILVIADALGRGLNPPIEIPAGIVTAVIGVPYFLYLVRQEKRK</sequence>
<evidence type="ECO:0000313" key="9">
    <source>
        <dbReference type="EMBL" id="ASJ56434.1"/>
    </source>
</evidence>
<comment type="similarity">
    <text evidence="2">Belongs to the binding-protein-dependent transport system permease family. FecCD subfamily.</text>
</comment>
<evidence type="ECO:0000256" key="1">
    <source>
        <dbReference type="ARBA" id="ARBA00004651"/>
    </source>
</evidence>
<feature type="transmembrane region" description="Helical" evidence="8">
    <location>
        <begin position="274"/>
        <end position="297"/>
    </location>
</feature>
<dbReference type="GO" id="GO:0033214">
    <property type="term" value="P:siderophore-iron import into cell"/>
    <property type="evidence" value="ECO:0007669"/>
    <property type="project" value="TreeGrafter"/>
</dbReference>
<gene>
    <name evidence="9" type="primary">fecD</name>
    <name evidence="9" type="ORF">BP422_24445</name>
</gene>
<comment type="subcellular location">
    <subcellularLocation>
        <location evidence="1">Cell membrane</location>
        <topology evidence="1">Multi-pass membrane protein</topology>
    </subcellularLocation>
</comment>
<feature type="transmembrane region" description="Helical" evidence="8">
    <location>
        <begin position="89"/>
        <end position="108"/>
    </location>
</feature>